<name>A0A1C3RJK9_9PROT</name>
<dbReference type="PANTHER" id="PTHR19372">
    <property type="entry name" value="SULFITE REDUCTASE"/>
    <property type="match status" value="1"/>
</dbReference>
<dbReference type="GO" id="GO:0030151">
    <property type="term" value="F:molybdenum ion binding"/>
    <property type="evidence" value="ECO:0007669"/>
    <property type="project" value="InterPro"/>
</dbReference>
<feature type="domain" description="Moybdenum cofactor oxidoreductase dimerisation" evidence="7">
    <location>
        <begin position="310"/>
        <end position="426"/>
    </location>
</feature>
<comment type="cofactor">
    <cofactor evidence="1">
        <name>Mo-molybdopterin</name>
        <dbReference type="ChEBI" id="CHEBI:71302"/>
    </cofactor>
</comment>
<sequence length="443" mass="49517">MEQKKTNNRAVMAQAESESAVLQPSRRSFLRGSAIAAGAAATVGATGGAALAAGNPKHLPPNVPPWSMELGDSVTAEPYGIPSQYEKNVHRRTVPWLTPTGESSISFTPIQDLHGIITPNGLHFERHHGGFPHIPKEDFRLIVHGMLENERMYTMQDIMRLPQVSRIHFVECPANSGAEWRGAQMDKLQFTHGMVSCCEWTGVLVKTLMEELGVKSGAKWVLAEGADAAGMSRSIPIEKLGDDCILAYAQNGEMLRPEQGYPLRLIVPGFEGNMNVKWIRRLEFGDQPWHHREETSKYTDTMEDGSSRRFTWFMDAKSVITSPCPEYPMLGKGYHQIRGLAWSGMGKIKGVDISVDGGKNWMPARLEGQVLDKSLTRFVFDWEWNGQEAMLQSRCYDEKGNVQPTIDQLREVRGTWSIYHNNSIHTWLVQKSGEVLNVQVSGK</sequence>
<dbReference type="GO" id="GO:0043546">
    <property type="term" value="F:molybdopterin cofactor binding"/>
    <property type="evidence" value="ECO:0007669"/>
    <property type="project" value="TreeGrafter"/>
</dbReference>
<dbReference type="SUPFAM" id="SSF81296">
    <property type="entry name" value="E set domains"/>
    <property type="match status" value="1"/>
</dbReference>
<keyword evidence="3" id="KW-0479">Metal-binding</keyword>
<dbReference type="InterPro" id="IPR036374">
    <property type="entry name" value="OxRdtase_Mopterin-bd_sf"/>
</dbReference>
<dbReference type="InterPro" id="IPR014756">
    <property type="entry name" value="Ig_E-set"/>
</dbReference>
<evidence type="ECO:0000256" key="4">
    <source>
        <dbReference type="ARBA" id="ARBA00023002"/>
    </source>
</evidence>
<evidence type="ECO:0000256" key="2">
    <source>
        <dbReference type="ARBA" id="ARBA00022505"/>
    </source>
</evidence>
<evidence type="ECO:0000256" key="3">
    <source>
        <dbReference type="ARBA" id="ARBA00022723"/>
    </source>
</evidence>
<dbReference type="InterPro" id="IPR000572">
    <property type="entry name" value="OxRdtase_Mopterin-bd_dom"/>
</dbReference>
<dbReference type="FunFam" id="2.60.40.650:FF:000004">
    <property type="entry name" value="Sulfite oxidase, putative"/>
    <property type="match status" value="1"/>
</dbReference>
<keyword evidence="2" id="KW-0500">Molybdenum</keyword>
<keyword evidence="9" id="KW-1185">Reference proteome</keyword>
<protein>
    <submittedName>
        <fullName evidence="8">Putative sulfite oxidase molybdopterin subunit</fullName>
    </submittedName>
</protein>
<dbReference type="Pfam" id="PF00174">
    <property type="entry name" value="Oxidored_molyb"/>
    <property type="match status" value="1"/>
</dbReference>
<dbReference type="InterPro" id="IPR030835">
    <property type="entry name" value="Sulfite_DH_SoxC"/>
</dbReference>
<dbReference type="AlphaFoldDB" id="A0A1C3RJK9"/>
<accession>A0A1C3RJK9</accession>
<feature type="domain" description="Oxidoreductase molybdopterin-binding" evidence="6">
    <location>
        <begin position="128"/>
        <end position="289"/>
    </location>
</feature>
<dbReference type="Gene3D" id="2.60.40.650">
    <property type="match status" value="1"/>
</dbReference>
<keyword evidence="4" id="KW-0560">Oxidoreductase</keyword>
<evidence type="ECO:0000256" key="1">
    <source>
        <dbReference type="ARBA" id="ARBA00001924"/>
    </source>
</evidence>
<feature type="region of interest" description="Disordered" evidence="5">
    <location>
        <begin position="1"/>
        <end position="24"/>
    </location>
</feature>
<dbReference type="PANTHER" id="PTHR19372:SF7">
    <property type="entry name" value="SULFITE OXIDASE, MITOCHONDRIAL"/>
    <property type="match status" value="1"/>
</dbReference>
<evidence type="ECO:0000259" key="6">
    <source>
        <dbReference type="Pfam" id="PF00174"/>
    </source>
</evidence>
<dbReference type="PRINTS" id="PR00407">
    <property type="entry name" value="EUMOPTERIN"/>
</dbReference>
<dbReference type="InterPro" id="IPR005066">
    <property type="entry name" value="MoCF_OxRdtse_dimer"/>
</dbReference>
<reference evidence="8 9" key="1">
    <citation type="submission" date="2016-07" db="EMBL/GenBank/DDBJ databases">
        <authorList>
            <person name="Lefevre C.T."/>
        </authorList>
    </citation>
    <scope>NUCLEOTIDE SEQUENCE [LARGE SCALE GENOMIC DNA]</scope>
    <source>
        <strain evidence="8">PR1</strain>
    </source>
</reference>
<dbReference type="GO" id="GO:0020037">
    <property type="term" value="F:heme binding"/>
    <property type="evidence" value="ECO:0007669"/>
    <property type="project" value="TreeGrafter"/>
</dbReference>
<dbReference type="Gene3D" id="3.90.420.10">
    <property type="entry name" value="Oxidoreductase, molybdopterin-binding domain"/>
    <property type="match status" value="1"/>
</dbReference>
<dbReference type="GO" id="GO:0008482">
    <property type="term" value="F:sulfite oxidase activity"/>
    <property type="evidence" value="ECO:0007669"/>
    <property type="project" value="TreeGrafter"/>
</dbReference>
<proteinExistence type="predicted"/>
<dbReference type="InterPro" id="IPR006311">
    <property type="entry name" value="TAT_signal"/>
</dbReference>
<evidence type="ECO:0000313" key="9">
    <source>
        <dbReference type="Proteomes" id="UP000231658"/>
    </source>
</evidence>
<dbReference type="Proteomes" id="UP000231658">
    <property type="component" value="Unassembled WGS sequence"/>
</dbReference>
<dbReference type="Pfam" id="PF03404">
    <property type="entry name" value="Mo-co_dimer"/>
    <property type="match status" value="1"/>
</dbReference>
<dbReference type="InterPro" id="IPR008335">
    <property type="entry name" value="Mopterin_OxRdtase_euk"/>
</dbReference>
<evidence type="ECO:0000259" key="7">
    <source>
        <dbReference type="Pfam" id="PF03404"/>
    </source>
</evidence>
<evidence type="ECO:0000313" key="8">
    <source>
        <dbReference type="EMBL" id="SCA57462.1"/>
    </source>
</evidence>
<organism evidence="8 9">
    <name type="scientific">Candidatus Terasakiella magnetica</name>
    <dbReference type="NCBI Taxonomy" id="1867952"/>
    <lineage>
        <taxon>Bacteria</taxon>
        <taxon>Pseudomonadati</taxon>
        <taxon>Pseudomonadota</taxon>
        <taxon>Alphaproteobacteria</taxon>
        <taxon>Rhodospirillales</taxon>
        <taxon>Terasakiellaceae</taxon>
        <taxon>Terasakiella</taxon>
    </lineage>
</organism>
<dbReference type="SUPFAM" id="SSF56524">
    <property type="entry name" value="Oxidoreductase molybdopterin-binding domain"/>
    <property type="match status" value="1"/>
</dbReference>
<dbReference type="FunFam" id="3.90.420.10:FF:000006">
    <property type="entry name" value="Sulfur dehydrogenase subunit SoxC"/>
    <property type="match status" value="1"/>
</dbReference>
<dbReference type="EMBL" id="FLYE01000044">
    <property type="protein sequence ID" value="SCA57462.1"/>
    <property type="molecule type" value="Genomic_DNA"/>
</dbReference>
<dbReference type="PROSITE" id="PS51318">
    <property type="entry name" value="TAT"/>
    <property type="match status" value="1"/>
</dbReference>
<gene>
    <name evidence="8" type="ORF">MTBPR1_50218</name>
</gene>
<dbReference type="NCBIfam" id="TIGR04555">
    <property type="entry name" value="sulfite_DH_soxC"/>
    <property type="match status" value="1"/>
</dbReference>
<dbReference type="RefSeq" id="WP_240492907.1">
    <property type="nucleotide sequence ID" value="NZ_FLYE01000044.1"/>
</dbReference>
<dbReference type="STRING" id="1867952.MTBPR1_50218"/>
<evidence type="ECO:0000256" key="5">
    <source>
        <dbReference type="SAM" id="MobiDB-lite"/>
    </source>
</evidence>
<dbReference type="GO" id="GO:0006790">
    <property type="term" value="P:sulfur compound metabolic process"/>
    <property type="evidence" value="ECO:0007669"/>
    <property type="project" value="TreeGrafter"/>
</dbReference>